<evidence type="ECO:0000259" key="1">
    <source>
        <dbReference type="Pfam" id="PF00535"/>
    </source>
</evidence>
<dbReference type="Gene3D" id="3.90.550.10">
    <property type="entry name" value="Spore Coat Polysaccharide Biosynthesis Protein SpsA, Chain A"/>
    <property type="match status" value="1"/>
</dbReference>
<dbReference type="Pfam" id="PF00535">
    <property type="entry name" value="Glycos_transf_2"/>
    <property type="match status" value="1"/>
</dbReference>
<dbReference type="Proteomes" id="UP000034325">
    <property type="component" value="Unassembled WGS sequence"/>
</dbReference>
<comment type="caution">
    <text evidence="2">The sequence shown here is derived from an EMBL/GenBank/DDBJ whole genome shotgun (WGS) entry which is preliminary data.</text>
</comment>
<dbReference type="EMBL" id="LBWA01000004">
    <property type="protein sequence ID" value="KKQ98302.1"/>
    <property type="molecule type" value="Genomic_DNA"/>
</dbReference>
<dbReference type="InterPro" id="IPR029044">
    <property type="entry name" value="Nucleotide-diphossugar_trans"/>
</dbReference>
<protein>
    <recommendedName>
        <fullName evidence="1">Glycosyltransferase 2-like domain-containing protein</fullName>
    </recommendedName>
</protein>
<organism evidence="2 3">
    <name type="scientific">Candidatus Woesebacteria bacterium GW2011_GWA1_39_12</name>
    <dbReference type="NCBI Taxonomy" id="1618549"/>
    <lineage>
        <taxon>Bacteria</taxon>
        <taxon>Candidatus Woeseibacteriota</taxon>
    </lineage>
</organism>
<dbReference type="AlphaFoldDB" id="A0A0G0M4S1"/>
<reference evidence="2 3" key="1">
    <citation type="journal article" date="2015" name="Nature">
        <title>rRNA introns, odd ribosomes, and small enigmatic genomes across a large radiation of phyla.</title>
        <authorList>
            <person name="Brown C.T."/>
            <person name="Hug L.A."/>
            <person name="Thomas B.C."/>
            <person name="Sharon I."/>
            <person name="Castelle C.J."/>
            <person name="Singh A."/>
            <person name="Wilkins M.J."/>
            <person name="Williams K.H."/>
            <person name="Banfield J.F."/>
        </authorList>
    </citation>
    <scope>NUCLEOTIDE SEQUENCE [LARGE SCALE GENOMIC DNA]</scope>
</reference>
<dbReference type="SUPFAM" id="SSF53448">
    <property type="entry name" value="Nucleotide-diphospho-sugar transferases"/>
    <property type="match status" value="1"/>
</dbReference>
<feature type="domain" description="Glycosyltransferase 2-like" evidence="1">
    <location>
        <begin position="7"/>
        <end position="177"/>
    </location>
</feature>
<name>A0A0G0M4S1_9BACT</name>
<evidence type="ECO:0000313" key="3">
    <source>
        <dbReference type="Proteomes" id="UP000034325"/>
    </source>
</evidence>
<evidence type="ECO:0000313" key="2">
    <source>
        <dbReference type="EMBL" id="KKQ98302.1"/>
    </source>
</evidence>
<gene>
    <name evidence="2" type="ORF">UT23_C0004G0143</name>
</gene>
<dbReference type="InterPro" id="IPR001173">
    <property type="entry name" value="Glyco_trans_2-like"/>
</dbReference>
<sequence length="278" mass="32115">MATCDLSVIVPARNELFLQKTVTDLLTKAEGDIEVIVILDGYWPTPQLIEDTRLKIIHRGKPLGMRAAINAGAVIAKGKFLMKTDAHCMFANGFDTVLAADCSDNWVVVPRRYALDPEKWELVDNPKYPIDYMYLSQDLHGVVWNEKNKDPELKKKLIDETMSNQGSVWFMTHDYFNELELMDEKTYGTFWNEFQEIGLKCWLSGGRVVVNKNTWYAHWHKSSDYGRGYSLSRDDQPKALAAVDKWKNKGWHKQTLPLSWLVKRFWPVPTWVGEKNSL</sequence>
<accession>A0A0G0M4S1</accession>
<dbReference type="CDD" id="cd00761">
    <property type="entry name" value="Glyco_tranf_GTA_type"/>
    <property type="match status" value="1"/>
</dbReference>
<proteinExistence type="predicted"/>